<reference evidence="2 3" key="1">
    <citation type="journal article" date="2023" name="Plants (Basel)">
        <title>Bridging the Gap: Combining Genomics and Transcriptomics Approaches to Understand Stylosanthes scabra, an Orphan Legume from the Brazilian Caatinga.</title>
        <authorList>
            <person name="Ferreira-Neto J.R.C."/>
            <person name="da Silva M.D."/>
            <person name="Binneck E."/>
            <person name="de Melo N.F."/>
            <person name="da Silva R.H."/>
            <person name="de Melo A.L.T.M."/>
            <person name="Pandolfi V."/>
            <person name="Bustamante F.O."/>
            <person name="Brasileiro-Vidal A.C."/>
            <person name="Benko-Iseppon A.M."/>
        </authorList>
    </citation>
    <scope>NUCLEOTIDE SEQUENCE [LARGE SCALE GENOMIC DNA]</scope>
    <source>
        <tissue evidence="2">Leaves</tissue>
    </source>
</reference>
<evidence type="ECO:0000313" key="3">
    <source>
        <dbReference type="Proteomes" id="UP001341840"/>
    </source>
</evidence>
<evidence type="ECO:0000313" key="2">
    <source>
        <dbReference type="EMBL" id="MED6158823.1"/>
    </source>
</evidence>
<dbReference type="EMBL" id="JASCZI010121007">
    <property type="protein sequence ID" value="MED6158823.1"/>
    <property type="molecule type" value="Genomic_DNA"/>
</dbReference>
<gene>
    <name evidence="2" type="ORF">PIB30_036444</name>
</gene>
<evidence type="ECO:0000256" key="1">
    <source>
        <dbReference type="SAM" id="MobiDB-lite"/>
    </source>
</evidence>
<comment type="caution">
    <text evidence="2">The sequence shown here is derived from an EMBL/GenBank/DDBJ whole genome shotgun (WGS) entry which is preliminary data.</text>
</comment>
<accession>A0ABU6UGQ1</accession>
<feature type="region of interest" description="Disordered" evidence="1">
    <location>
        <begin position="46"/>
        <end position="72"/>
    </location>
</feature>
<dbReference type="Proteomes" id="UP001341840">
    <property type="component" value="Unassembled WGS sequence"/>
</dbReference>
<protein>
    <submittedName>
        <fullName evidence="2">Uncharacterized protein</fullName>
    </submittedName>
</protein>
<proteinExistence type="predicted"/>
<organism evidence="2 3">
    <name type="scientific">Stylosanthes scabra</name>
    <dbReference type="NCBI Taxonomy" id="79078"/>
    <lineage>
        <taxon>Eukaryota</taxon>
        <taxon>Viridiplantae</taxon>
        <taxon>Streptophyta</taxon>
        <taxon>Embryophyta</taxon>
        <taxon>Tracheophyta</taxon>
        <taxon>Spermatophyta</taxon>
        <taxon>Magnoliopsida</taxon>
        <taxon>eudicotyledons</taxon>
        <taxon>Gunneridae</taxon>
        <taxon>Pentapetalae</taxon>
        <taxon>rosids</taxon>
        <taxon>fabids</taxon>
        <taxon>Fabales</taxon>
        <taxon>Fabaceae</taxon>
        <taxon>Papilionoideae</taxon>
        <taxon>50 kb inversion clade</taxon>
        <taxon>dalbergioids sensu lato</taxon>
        <taxon>Dalbergieae</taxon>
        <taxon>Pterocarpus clade</taxon>
        <taxon>Stylosanthes</taxon>
    </lineage>
</organism>
<sequence>MDSSKDRTSSLMDLEKCCSSKDLLLRNESDILNIVISAFDPTLDNGREGSGFNRRSSKRKWPERAKGTKGSQQNLEGHCWTLCVRIKEAMRTHPGLERHAYLAERTPMQLRVPNGLEGKERVKPVMLSIDTSASIVAVPYRAENRSYHGLNSTQSKIKNGLVPLADKLDDNSFFT</sequence>
<name>A0ABU6UGQ1_9FABA</name>
<keyword evidence="3" id="KW-1185">Reference proteome</keyword>